<organism evidence="2 3">
    <name type="scientific">Lophiotrema nucula</name>
    <dbReference type="NCBI Taxonomy" id="690887"/>
    <lineage>
        <taxon>Eukaryota</taxon>
        <taxon>Fungi</taxon>
        <taxon>Dikarya</taxon>
        <taxon>Ascomycota</taxon>
        <taxon>Pezizomycotina</taxon>
        <taxon>Dothideomycetes</taxon>
        <taxon>Pleosporomycetidae</taxon>
        <taxon>Pleosporales</taxon>
        <taxon>Lophiotremataceae</taxon>
        <taxon>Lophiotrema</taxon>
    </lineage>
</organism>
<feature type="region of interest" description="Disordered" evidence="1">
    <location>
        <begin position="195"/>
        <end position="225"/>
    </location>
</feature>
<dbReference type="AlphaFoldDB" id="A0A6A5ZW15"/>
<gene>
    <name evidence="2" type="ORF">BDV96DRAFT_681657</name>
</gene>
<evidence type="ECO:0000256" key="1">
    <source>
        <dbReference type="SAM" id="MobiDB-lite"/>
    </source>
</evidence>
<proteinExistence type="predicted"/>
<evidence type="ECO:0008006" key="4">
    <source>
        <dbReference type="Google" id="ProtNLM"/>
    </source>
</evidence>
<sequence>MTPPPPFKSLEEAQTAYNAVMKRLAQRGAEGSRDDAFKKLEAADETITDLRHALYEVRGELDDEKLKTKNLTTTIMQLETSLSLSRLSETEAKEKLSKIEGRKRKRDTGEAEDRTDVKRPKNVYGMVACTQCYSHSLEATCDNSPSCKNCTLRGKTCKRIKCQNFEGPCKKDTCTLAHRWDNFPQQVLLPFQKIRRTEKLEPPTAKAKKDDGEDSGEDGGVMVNA</sequence>
<keyword evidence="3" id="KW-1185">Reference proteome</keyword>
<feature type="compositionally biased region" description="Basic and acidic residues" evidence="1">
    <location>
        <begin position="88"/>
        <end position="100"/>
    </location>
</feature>
<evidence type="ECO:0000313" key="3">
    <source>
        <dbReference type="Proteomes" id="UP000799770"/>
    </source>
</evidence>
<dbReference type="Proteomes" id="UP000799770">
    <property type="component" value="Unassembled WGS sequence"/>
</dbReference>
<feature type="region of interest" description="Disordered" evidence="1">
    <location>
        <begin position="87"/>
        <end position="117"/>
    </location>
</feature>
<dbReference type="EMBL" id="ML977310">
    <property type="protein sequence ID" value="KAF2123083.1"/>
    <property type="molecule type" value="Genomic_DNA"/>
</dbReference>
<evidence type="ECO:0000313" key="2">
    <source>
        <dbReference type="EMBL" id="KAF2123083.1"/>
    </source>
</evidence>
<feature type="compositionally biased region" description="Basic and acidic residues" evidence="1">
    <location>
        <begin position="107"/>
        <end position="117"/>
    </location>
</feature>
<feature type="compositionally biased region" description="Basic and acidic residues" evidence="1">
    <location>
        <begin position="195"/>
        <end position="211"/>
    </location>
</feature>
<protein>
    <recommendedName>
        <fullName evidence="4">C3H1-type domain-containing protein</fullName>
    </recommendedName>
</protein>
<name>A0A6A5ZW15_9PLEO</name>
<reference evidence="2" key="1">
    <citation type="journal article" date="2020" name="Stud. Mycol.">
        <title>101 Dothideomycetes genomes: a test case for predicting lifestyles and emergence of pathogens.</title>
        <authorList>
            <person name="Haridas S."/>
            <person name="Albert R."/>
            <person name="Binder M."/>
            <person name="Bloem J."/>
            <person name="Labutti K."/>
            <person name="Salamov A."/>
            <person name="Andreopoulos B."/>
            <person name="Baker S."/>
            <person name="Barry K."/>
            <person name="Bills G."/>
            <person name="Bluhm B."/>
            <person name="Cannon C."/>
            <person name="Castanera R."/>
            <person name="Culley D."/>
            <person name="Daum C."/>
            <person name="Ezra D."/>
            <person name="Gonzalez J."/>
            <person name="Henrissat B."/>
            <person name="Kuo A."/>
            <person name="Liang C."/>
            <person name="Lipzen A."/>
            <person name="Lutzoni F."/>
            <person name="Magnuson J."/>
            <person name="Mondo S."/>
            <person name="Nolan M."/>
            <person name="Ohm R."/>
            <person name="Pangilinan J."/>
            <person name="Park H.-J."/>
            <person name="Ramirez L."/>
            <person name="Alfaro M."/>
            <person name="Sun H."/>
            <person name="Tritt A."/>
            <person name="Yoshinaga Y."/>
            <person name="Zwiers L.-H."/>
            <person name="Turgeon B."/>
            <person name="Goodwin S."/>
            <person name="Spatafora J."/>
            <person name="Crous P."/>
            <person name="Grigoriev I."/>
        </authorList>
    </citation>
    <scope>NUCLEOTIDE SEQUENCE</scope>
    <source>
        <strain evidence="2">CBS 627.86</strain>
    </source>
</reference>
<accession>A0A6A5ZW15</accession>